<dbReference type="SUPFAM" id="SSF63763">
    <property type="entry name" value="SAND domain-like"/>
    <property type="match status" value="1"/>
</dbReference>
<feature type="region of interest" description="Disordered" evidence="2">
    <location>
        <begin position="55"/>
        <end position="99"/>
    </location>
</feature>
<reference evidence="4" key="1">
    <citation type="journal article" date="2017" name="Front. Cell. Infect. Microbiol.">
        <title>The Distinct Transcriptional Response of the Midgut of Amblyomma sculptum and Amblyomma aureolatum Ticks to Rickettsia rickettsii Correlates to Their Differences in Susceptibility to Infection.</title>
        <authorList>
            <person name="Martins L.A."/>
            <person name="Galletti M.F.B.M."/>
            <person name="Ribeiro J.M."/>
            <person name="Fujita A."/>
            <person name="Costa F.B."/>
            <person name="Labruna M.B."/>
            <person name="Daffre S."/>
            <person name="Fogaca A.C."/>
        </authorList>
    </citation>
    <scope>NUCLEOTIDE SEQUENCE</scope>
</reference>
<feature type="region of interest" description="Disordered" evidence="2">
    <location>
        <begin position="1"/>
        <end position="34"/>
    </location>
</feature>
<dbReference type="GO" id="GO:0046332">
    <property type="term" value="F:SMAD binding"/>
    <property type="evidence" value="ECO:0007669"/>
    <property type="project" value="InterPro"/>
</dbReference>
<dbReference type="InterPro" id="IPR009061">
    <property type="entry name" value="DNA-bd_dom_put_sf"/>
</dbReference>
<dbReference type="GO" id="GO:0000978">
    <property type="term" value="F:RNA polymerase II cis-regulatory region sequence-specific DNA binding"/>
    <property type="evidence" value="ECO:0007669"/>
    <property type="project" value="TreeGrafter"/>
</dbReference>
<feature type="compositionally biased region" description="Low complexity" evidence="2">
    <location>
        <begin position="13"/>
        <end position="23"/>
    </location>
</feature>
<sequence>MRALHDRRGGGAAAMASTTTQTAPPGNGGGCTPHLKRVLKSYQASAVSSLQGPPALMAAAGADPGIADEDEPLEAPAPPTIQQPPLLTPPDQAQGSERDETQLEWHSISCFTVGGEQRLCMPQILNTVLTDFSLQQINCVCDDLQIFCLRCNPEQLDVLKTAGVIPSSAPSCGLITKSDAERLCAALLHSGAQPPPDANPGPVVVPVYHECFGGASGALWLDAAVRCRDCGLLFSPRRFVCHGHRPRETRTCHWGFDSARWRNYLLLDDREPLEEADALRALLRQFKDKFPDAAKRKQSPLHVDVLSKKKAARAALAIDAEASGFMTVGPDPAFLYQHGQFARTSAFKPWSPVLLKERATGKVLQPHLMEQLPASLPSAALPVYLKNNLAYPVETYLPAEIAEIQKLAPTMLKTDPDRLDTTMTLQHLKKTAPEVVPKKEHVPTACSRASEAVPVGAAPAGKLVNGRLSADTEETMSNSSLSTLSGVEDVGLAEDSKEGSPLVVSELRGLWVAFDRHSLGDRARQDIMREVNLLLAAYQQRHFLSGYKLLLQQRQEAEPMSCKLGSMPKGGDIPSPRLPLSGVPTSPAATTQPPAPPPQTTSPNTDSSPVNLCEGKESSARSPPQPPPVEQHKMLLTA</sequence>
<dbReference type="Gene3D" id="3.10.390.10">
    <property type="entry name" value="SAND domain-like"/>
    <property type="match status" value="1"/>
</dbReference>
<dbReference type="Gene3D" id="3.10.260.20">
    <property type="entry name" value="Ski"/>
    <property type="match status" value="1"/>
</dbReference>
<dbReference type="SUPFAM" id="SSF46955">
    <property type="entry name" value="Putative DNA-binding domain"/>
    <property type="match status" value="1"/>
</dbReference>
<dbReference type="InterPro" id="IPR023216">
    <property type="entry name" value="Tscrpt_reg_SKI_SnoN"/>
</dbReference>
<feature type="domain" description="c-SKI SMAD4-binding" evidence="3">
    <location>
        <begin position="207"/>
        <end position="291"/>
    </location>
</feature>
<dbReference type="InterPro" id="IPR037000">
    <property type="entry name" value="Ski_DNA-bd_sf"/>
</dbReference>
<dbReference type="Pfam" id="PF08782">
    <property type="entry name" value="c-SKI_SMAD_bind"/>
    <property type="match status" value="1"/>
</dbReference>
<dbReference type="GO" id="GO:0030514">
    <property type="term" value="P:negative regulation of BMP signaling pathway"/>
    <property type="evidence" value="ECO:0007669"/>
    <property type="project" value="TreeGrafter"/>
</dbReference>
<dbReference type="PANTHER" id="PTHR10005">
    <property type="entry name" value="SKI ONCOGENE-RELATED"/>
    <property type="match status" value="1"/>
</dbReference>
<comment type="similarity">
    <text evidence="1">Belongs to the SKI family.</text>
</comment>
<protein>
    <submittedName>
        <fullName evidence="4">Putative ski oncoprotein</fullName>
    </submittedName>
</protein>
<dbReference type="GO" id="GO:0000981">
    <property type="term" value="F:DNA-binding transcription factor activity, RNA polymerase II-specific"/>
    <property type="evidence" value="ECO:0007669"/>
    <property type="project" value="TreeGrafter"/>
</dbReference>
<dbReference type="CDD" id="cd21079">
    <property type="entry name" value="DHD_Ski_Sno"/>
    <property type="match status" value="1"/>
</dbReference>
<dbReference type="InterPro" id="IPR003380">
    <property type="entry name" value="SKI/SNO/DAC"/>
</dbReference>
<evidence type="ECO:0000259" key="3">
    <source>
        <dbReference type="SMART" id="SM01046"/>
    </source>
</evidence>
<dbReference type="EMBL" id="GFAC01003909">
    <property type="protein sequence ID" value="JAT95279.1"/>
    <property type="molecule type" value="mRNA"/>
</dbReference>
<dbReference type="GO" id="GO:0005667">
    <property type="term" value="C:transcription regulator complex"/>
    <property type="evidence" value="ECO:0007669"/>
    <property type="project" value="TreeGrafter"/>
</dbReference>
<dbReference type="FunFam" id="3.10.260.20:FF:000002">
    <property type="entry name" value="SKI-like oncogene a"/>
    <property type="match status" value="1"/>
</dbReference>
<organism evidence="4">
    <name type="scientific">Amblyomma aureolatum</name>
    <dbReference type="NCBI Taxonomy" id="187763"/>
    <lineage>
        <taxon>Eukaryota</taxon>
        <taxon>Metazoa</taxon>
        <taxon>Ecdysozoa</taxon>
        <taxon>Arthropoda</taxon>
        <taxon>Chelicerata</taxon>
        <taxon>Arachnida</taxon>
        <taxon>Acari</taxon>
        <taxon>Parasitiformes</taxon>
        <taxon>Ixodida</taxon>
        <taxon>Ixodoidea</taxon>
        <taxon>Ixodidae</taxon>
        <taxon>Amblyomminae</taxon>
        <taxon>Amblyomma</taxon>
    </lineage>
</organism>
<evidence type="ECO:0000313" key="4">
    <source>
        <dbReference type="EMBL" id="JAT95279.1"/>
    </source>
</evidence>
<proteinExistence type="evidence at transcript level"/>
<dbReference type="AlphaFoldDB" id="A0A1E1X7N5"/>
<dbReference type="InterPro" id="IPR014890">
    <property type="entry name" value="c-SKI_SMAD4-bd_dom"/>
</dbReference>
<feature type="region of interest" description="Disordered" evidence="2">
    <location>
        <begin position="561"/>
        <end position="638"/>
    </location>
</feature>
<evidence type="ECO:0000256" key="1">
    <source>
        <dbReference type="ARBA" id="ARBA00009513"/>
    </source>
</evidence>
<dbReference type="InterPro" id="IPR010919">
    <property type="entry name" value="SAND-like_dom_sf"/>
</dbReference>
<name>A0A1E1X7N5_9ACAR</name>
<accession>A0A1E1X7N5</accession>
<dbReference type="SMART" id="SM01046">
    <property type="entry name" value="c-SKI_SMAD_bind"/>
    <property type="match status" value="1"/>
</dbReference>
<dbReference type="PANTHER" id="PTHR10005:SF25">
    <property type="entry name" value="SNO ONCOGENE, ISOFORM B"/>
    <property type="match status" value="1"/>
</dbReference>
<dbReference type="GO" id="GO:0005634">
    <property type="term" value="C:nucleus"/>
    <property type="evidence" value="ECO:0007669"/>
    <property type="project" value="TreeGrafter"/>
</dbReference>
<feature type="compositionally biased region" description="Pro residues" evidence="2">
    <location>
        <begin position="75"/>
        <end position="88"/>
    </location>
</feature>
<dbReference type="Pfam" id="PF02437">
    <property type="entry name" value="Ski_Sno_DHD"/>
    <property type="match status" value="1"/>
</dbReference>
<dbReference type="GO" id="GO:0005737">
    <property type="term" value="C:cytoplasm"/>
    <property type="evidence" value="ECO:0007669"/>
    <property type="project" value="TreeGrafter"/>
</dbReference>
<evidence type="ECO:0000256" key="2">
    <source>
        <dbReference type="SAM" id="MobiDB-lite"/>
    </source>
</evidence>